<dbReference type="Gene3D" id="3.30.200.20">
    <property type="entry name" value="Phosphorylase Kinase, domain 1"/>
    <property type="match status" value="1"/>
</dbReference>
<dbReference type="AlphaFoldDB" id="A0A4P9K7R4"/>
<protein>
    <submittedName>
        <fullName evidence="3">Fructosamine kinase family protein</fullName>
    </submittedName>
</protein>
<dbReference type="RefSeq" id="WP_138565645.1">
    <property type="nucleotide sequence ID" value="NZ_CP040602.1"/>
</dbReference>
<organism evidence="3 4">
    <name type="scientific">Thiomicrorhabdus sediminis</name>
    <dbReference type="NCBI Taxonomy" id="2580412"/>
    <lineage>
        <taxon>Bacteria</taxon>
        <taxon>Pseudomonadati</taxon>
        <taxon>Pseudomonadota</taxon>
        <taxon>Gammaproteobacteria</taxon>
        <taxon>Thiotrichales</taxon>
        <taxon>Piscirickettsiaceae</taxon>
        <taxon>Thiomicrorhabdus</taxon>
    </lineage>
</organism>
<keyword evidence="4" id="KW-1185">Reference proteome</keyword>
<dbReference type="PANTHER" id="PTHR12149">
    <property type="entry name" value="FRUCTOSAMINE 3 KINASE-RELATED PROTEIN"/>
    <property type="match status" value="1"/>
</dbReference>
<sequence>MDWQAFSEYLSNQLNQPIHIETAHSVAGGDIHQAYQLHCHDKNLFLKLNQAHLLPLFACEAHGLAAIQRSLTMRCPKVLGYGEYNNQAWLLMEHLELTHQGDDFERGRSLAHMHHTVNRDAQPFGWFEDNYIGHSAQNNAWHSDWTDFYGSQRLKPQLELAQLRGAGKELFDLGHQLIAHLDYWFSDYQPEASLLHGDLWGGNSAFIKDKNGNEPVIFDPACYYGDRETDLAMTELFGGFSRDFYDGYQSVFPIDAGYQQRKSLYNLYHILNHFNLFGGHYEHQALNSIKQLLAQCST</sequence>
<dbReference type="GO" id="GO:0016301">
    <property type="term" value="F:kinase activity"/>
    <property type="evidence" value="ECO:0007669"/>
    <property type="project" value="UniProtKB-UniRule"/>
</dbReference>
<dbReference type="KEGG" id="thig:FE785_10210"/>
<accession>A0A4P9K7R4</accession>
<dbReference type="EMBL" id="CP040602">
    <property type="protein sequence ID" value="QCU90971.1"/>
    <property type="molecule type" value="Genomic_DNA"/>
</dbReference>
<comment type="similarity">
    <text evidence="1 2">Belongs to the fructosamine kinase family.</text>
</comment>
<evidence type="ECO:0000256" key="1">
    <source>
        <dbReference type="ARBA" id="ARBA00009460"/>
    </source>
</evidence>
<gene>
    <name evidence="3" type="ORF">FE785_10210</name>
</gene>
<reference evidence="3 4" key="1">
    <citation type="submission" date="2019-05" db="EMBL/GenBank/DDBJ databases">
        <title>Thiomicrorhabdus sediminis sp. nov, a novel sulfur-oxidizing bacterium isolated from coastal sediment.</title>
        <authorList>
            <person name="Liu X."/>
        </authorList>
    </citation>
    <scope>NUCLEOTIDE SEQUENCE [LARGE SCALE GENOMIC DNA]</scope>
    <source>
        <strain evidence="3 4">G1</strain>
    </source>
</reference>
<keyword evidence="2 3" id="KW-0418">Kinase</keyword>
<dbReference type="PIRSF" id="PIRSF006221">
    <property type="entry name" value="Ketosamine-3-kinase"/>
    <property type="match status" value="1"/>
</dbReference>
<dbReference type="PANTHER" id="PTHR12149:SF8">
    <property type="entry name" value="PROTEIN-RIBULOSAMINE 3-KINASE"/>
    <property type="match status" value="1"/>
</dbReference>
<dbReference type="OrthoDB" id="5291879at2"/>
<keyword evidence="2" id="KW-0808">Transferase</keyword>
<evidence type="ECO:0000313" key="4">
    <source>
        <dbReference type="Proteomes" id="UP000304864"/>
    </source>
</evidence>
<name>A0A4P9K7R4_9GAMM</name>
<dbReference type="InterPro" id="IPR011009">
    <property type="entry name" value="Kinase-like_dom_sf"/>
</dbReference>
<proteinExistence type="inferred from homology"/>
<dbReference type="InterPro" id="IPR016477">
    <property type="entry name" value="Fructo-/Ketosamine-3-kinase"/>
</dbReference>
<dbReference type="Gene3D" id="3.90.1200.10">
    <property type="match status" value="1"/>
</dbReference>
<evidence type="ECO:0000313" key="3">
    <source>
        <dbReference type="EMBL" id="QCU90971.1"/>
    </source>
</evidence>
<dbReference type="Pfam" id="PF03881">
    <property type="entry name" value="Fructosamin_kin"/>
    <property type="match status" value="1"/>
</dbReference>
<dbReference type="Proteomes" id="UP000304864">
    <property type="component" value="Chromosome"/>
</dbReference>
<evidence type="ECO:0000256" key="2">
    <source>
        <dbReference type="PIRNR" id="PIRNR006221"/>
    </source>
</evidence>
<dbReference type="SUPFAM" id="SSF56112">
    <property type="entry name" value="Protein kinase-like (PK-like)"/>
    <property type="match status" value="1"/>
</dbReference>